<proteinExistence type="predicted"/>
<keyword evidence="2" id="KW-1185">Reference proteome</keyword>
<dbReference type="Proteomes" id="UP000245523">
    <property type="component" value="Unassembled WGS sequence"/>
</dbReference>
<evidence type="ECO:0000313" key="2">
    <source>
        <dbReference type="Proteomes" id="UP000245523"/>
    </source>
</evidence>
<protein>
    <recommendedName>
        <fullName evidence="3">Peptidase family M23</fullName>
    </recommendedName>
</protein>
<comment type="caution">
    <text evidence="1">The sequence shown here is derived from an EMBL/GenBank/DDBJ whole genome shotgun (WGS) entry which is preliminary data.</text>
</comment>
<gene>
    <name evidence="1" type="ORF">B0H50_10565</name>
</gene>
<evidence type="ECO:0000313" key="1">
    <source>
        <dbReference type="EMBL" id="PWL03521.1"/>
    </source>
</evidence>
<sequence>MDSFREYKNLKPKRKKRIPIIRTLLGLFLLYGVYSSGAVQKAYQFIEEKNRHPQKELTYADFETEWREGCEFSHGSPFTMKKKFWGGCSWTLKSAADISMLPENSFVRYVANIPGSSYPQKVHWMSDTANFWKPKIIGVQSDSTVNWYFYWMMADSSYAWVRADGCRYPGVCPRNPLSGGAIPIFSNFDFGGREELLLKDLFIGIGEAPVFPILAAEIVSVEKDSLGYKIFLNHGGNLFSRVSGISLISPGIQAGAKIQADDVLGRLSPSDSSAFFLEVLRNGRFVRWDDFYRETHVAEANYVTRFRMDAGF</sequence>
<dbReference type="RefSeq" id="WP_106198003.1">
    <property type="nucleotide sequence ID" value="NZ_JAXEIU010000049.1"/>
</dbReference>
<evidence type="ECO:0008006" key="3">
    <source>
        <dbReference type="Google" id="ProtNLM"/>
    </source>
</evidence>
<name>A0ABX5LM88_9BACT</name>
<reference evidence="1 2" key="1">
    <citation type="submission" date="2018-05" db="EMBL/GenBank/DDBJ databases">
        <title>Animal gut microbial communities from fecal samples from Wisconsin, USA.</title>
        <authorList>
            <person name="Neumann A."/>
        </authorList>
    </citation>
    <scope>NUCLEOTIDE SEQUENCE [LARGE SCALE GENOMIC DNA]</scope>
    <source>
        <strain evidence="1 2">UWS4</strain>
    </source>
</reference>
<organism evidence="1 2">
    <name type="scientific">Hallerella porci</name>
    <dbReference type="NCBI Taxonomy" id="1945871"/>
    <lineage>
        <taxon>Bacteria</taxon>
        <taxon>Pseudomonadati</taxon>
        <taxon>Fibrobacterota</taxon>
        <taxon>Fibrobacteria</taxon>
        <taxon>Fibrobacterales</taxon>
        <taxon>Fibrobacteraceae</taxon>
        <taxon>Hallerella</taxon>
    </lineage>
</organism>
<dbReference type="EMBL" id="QGHD01000005">
    <property type="protein sequence ID" value="PWL03521.1"/>
    <property type="molecule type" value="Genomic_DNA"/>
</dbReference>
<accession>A0ABX5LM88</accession>